<accession>A0A7K4SIC9</accession>
<dbReference type="PANTHER" id="PTHR43107">
    <property type="entry name" value="LONG-CHAIN FATTY ACID TRANSPORT PROTEIN"/>
    <property type="match status" value="1"/>
</dbReference>
<organism evidence="3 4">
    <name type="scientific">Columbina picui</name>
    <name type="common">Picui ground-dove</name>
    <dbReference type="NCBI Taxonomy" id="115618"/>
    <lineage>
        <taxon>Eukaryota</taxon>
        <taxon>Metazoa</taxon>
        <taxon>Chordata</taxon>
        <taxon>Craniata</taxon>
        <taxon>Vertebrata</taxon>
        <taxon>Euteleostomi</taxon>
        <taxon>Archelosauria</taxon>
        <taxon>Archosauria</taxon>
        <taxon>Dinosauria</taxon>
        <taxon>Saurischia</taxon>
        <taxon>Theropoda</taxon>
        <taxon>Coelurosauria</taxon>
        <taxon>Aves</taxon>
        <taxon>Neognathae</taxon>
        <taxon>Neoaves</taxon>
        <taxon>Columbimorphae</taxon>
        <taxon>Columbiformes</taxon>
        <taxon>Columbidae</taxon>
        <taxon>Columbina</taxon>
    </lineage>
</organism>
<dbReference type="OrthoDB" id="288590at2759"/>
<evidence type="ECO:0000313" key="3">
    <source>
        <dbReference type="EMBL" id="NWQ84782.1"/>
    </source>
</evidence>
<proteinExistence type="inferred from homology"/>
<reference evidence="3 4" key="1">
    <citation type="submission" date="2019-09" db="EMBL/GenBank/DDBJ databases">
        <title>Bird 10,000 Genomes (B10K) Project - Family phase.</title>
        <authorList>
            <person name="Zhang G."/>
        </authorList>
    </citation>
    <scope>NUCLEOTIDE SEQUENCE [LARGE SCALE GENOMIC DNA]</scope>
    <source>
        <strain evidence="3">B10K-DU-021-26</strain>
        <tissue evidence="3">Mixed tissue sample</tissue>
    </source>
</reference>
<dbReference type="EMBL" id="VYZG01007348">
    <property type="protein sequence ID" value="NWQ84782.1"/>
    <property type="molecule type" value="Genomic_DNA"/>
</dbReference>
<name>A0A7K4SIC9_COLPI</name>
<feature type="non-terminal residue" evidence="3">
    <location>
        <position position="120"/>
    </location>
</feature>
<evidence type="ECO:0000256" key="2">
    <source>
        <dbReference type="ARBA" id="ARBA00022598"/>
    </source>
</evidence>
<keyword evidence="4" id="KW-1185">Reference proteome</keyword>
<dbReference type="GO" id="GO:0005886">
    <property type="term" value="C:plasma membrane"/>
    <property type="evidence" value="ECO:0007669"/>
    <property type="project" value="TreeGrafter"/>
</dbReference>
<dbReference type="Proteomes" id="UP000530263">
    <property type="component" value="Unassembled WGS sequence"/>
</dbReference>
<dbReference type="AlphaFoldDB" id="A0A7K4SIC9"/>
<protein>
    <submittedName>
        <fullName evidence="3">S27A3 protein</fullName>
    </submittedName>
</protein>
<comment type="similarity">
    <text evidence="1">Belongs to the ATP-dependent AMP-binding enzyme family.</text>
</comment>
<keyword evidence="2" id="KW-0436">Ligase</keyword>
<dbReference type="GO" id="GO:0005789">
    <property type="term" value="C:endoplasmic reticulum membrane"/>
    <property type="evidence" value="ECO:0007669"/>
    <property type="project" value="TreeGrafter"/>
</dbReference>
<feature type="non-terminal residue" evidence="3">
    <location>
        <position position="1"/>
    </location>
</feature>
<evidence type="ECO:0000256" key="1">
    <source>
        <dbReference type="ARBA" id="ARBA00006432"/>
    </source>
</evidence>
<dbReference type="PANTHER" id="PTHR43107:SF12">
    <property type="entry name" value="LONG-CHAIN FATTY ACID TRANSPORT PROTEIN 3"/>
    <property type="match status" value="1"/>
</dbReference>
<dbReference type="GO" id="GO:0004467">
    <property type="term" value="F:long-chain fatty acid-CoA ligase activity"/>
    <property type="evidence" value="ECO:0007669"/>
    <property type="project" value="TreeGrafter"/>
</dbReference>
<sequence>MAALVLRPGCRLDGTALHRHLERLLPPYARPRFLRLQVPGCGDTGGDVGLCGDPPDLRHRPQEQLEMTQTFKQQKVRLAREGCDPAQVPAPLFVLDEAAGAYVPMGPALWERVLDGRLRI</sequence>
<comment type="caution">
    <text evidence="3">The sequence shown here is derived from an EMBL/GenBank/DDBJ whole genome shotgun (WGS) entry which is preliminary data.</text>
</comment>
<gene>
    <name evidence="3" type="primary">Slc27a3</name>
    <name evidence="3" type="ORF">COLPIC_R13826</name>
</gene>
<evidence type="ECO:0000313" key="4">
    <source>
        <dbReference type="Proteomes" id="UP000530263"/>
    </source>
</evidence>